<dbReference type="KEGG" id="pspc:Strain318_000149"/>
<name>A0AA49Q3I6_9BACT</name>
<dbReference type="EMBL" id="CP130612">
    <property type="protein sequence ID" value="WKW10916.1"/>
    <property type="molecule type" value="Genomic_DNA"/>
</dbReference>
<dbReference type="PANTHER" id="PTHR34406">
    <property type="entry name" value="PROTEIN YCEI"/>
    <property type="match status" value="1"/>
</dbReference>
<evidence type="ECO:0000313" key="4">
    <source>
        <dbReference type="Proteomes" id="UP001229955"/>
    </source>
</evidence>
<dbReference type="AlphaFoldDB" id="A0AA49Q3I6"/>
<evidence type="ECO:0000313" key="2">
    <source>
        <dbReference type="EMBL" id="WKW10916.1"/>
    </source>
</evidence>
<feature type="domain" description="Lipid/polyisoprenoid-binding YceI-like" evidence="1">
    <location>
        <begin position="2"/>
        <end position="170"/>
    </location>
</feature>
<evidence type="ECO:0000313" key="3">
    <source>
        <dbReference type="EMBL" id="WKW13825.1"/>
    </source>
</evidence>
<dbReference type="Gene3D" id="2.40.128.110">
    <property type="entry name" value="Lipid/polyisoprenoid-binding, YceI-like"/>
    <property type="match status" value="1"/>
</dbReference>
<sequence>MIWNLDTTHANVDFSVKHMAISTVRGSFNLFSASGETDDATGLPTKLSMEIDATSVNTNNEQRDGHLKSPDFFDVTNFPKISFTATKITGTPSELTIVGDLTIRGVTKSVTLTGELSSPMKDPWGLQRCSIEVSGKIKRSEFGLTWNQALEMGGVLVSDDVKLTVSAQAVAAVEVAA</sequence>
<dbReference type="PANTHER" id="PTHR34406:SF1">
    <property type="entry name" value="PROTEIN YCEI"/>
    <property type="match status" value="1"/>
</dbReference>
<protein>
    <submittedName>
        <fullName evidence="2">YceI family protein</fullName>
    </submittedName>
</protein>
<organism evidence="2">
    <name type="scientific">Pseudogemmatithrix spongiicola</name>
    <dbReference type="NCBI Taxonomy" id="3062599"/>
    <lineage>
        <taxon>Bacteria</taxon>
        <taxon>Pseudomonadati</taxon>
        <taxon>Gemmatimonadota</taxon>
        <taxon>Gemmatimonadia</taxon>
        <taxon>Gemmatimonadales</taxon>
        <taxon>Gemmatimonadaceae</taxon>
        <taxon>Pseudogemmatithrix</taxon>
    </lineage>
</organism>
<dbReference type="Pfam" id="PF04264">
    <property type="entry name" value="YceI"/>
    <property type="match status" value="1"/>
</dbReference>
<dbReference type="RefSeq" id="WP_367886627.1">
    <property type="nucleotide sequence ID" value="NZ_CP130612.1"/>
</dbReference>
<evidence type="ECO:0000259" key="1">
    <source>
        <dbReference type="SMART" id="SM00867"/>
    </source>
</evidence>
<accession>A0AA49JX79</accession>
<keyword evidence="4" id="KW-1185">Reference proteome</keyword>
<proteinExistence type="predicted"/>
<gene>
    <name evidence="2" type="ORF">Strain138_000149</name>
    <name evidence="3" type="ORF">Strain318_000149</name>
</gene>
<reference evidence="2" key="1">
    <citation type="submission" date="2023-07" db="EMBL/GenBank/DDBJ databases">
        <authorList>
            <person name="Haufschild T."/>
            <person name="Kallscheuer N."/>
            <person name="Hammer J."/>
            <person name="Kohn T."/>
            <person name="Kabuu M."/>
            <person name="Jogler M."/>
            <person name="Wohfarth N."/>
            <person name="Heuer A."/>
            <person name="Rohde M."/>
            <person name="van Teeseling M.C.F."/>
            <person name="Jogler C."/>
        </authorList>
    </citation>
    <scope>NUCLEOTIDE SEQUENCE</scope>
    <source>
        <strain evidence="2">Strain 138</strain>
        <strain evidence="3">Strain 318</strain>
    </source>
</reference>
<dbReference type="InterPro" id="IPR036761">
    <property type="entry name" value="TTHA0802/YceI-like_sf"/>
</dbReference>
<dbReference type="InterPro" id="IPR007372">
    <property type="entry name" value="Lipid/polyisoprenoid-bd_YceI"/>
</dbReference>
<accession>A0AA49Q3I6</accession>
<dbReference type="EMBL" id="CP130613">
    <property type="protein sequence ID" value="WKW13825.1"/>
    <property type="molecule type" value="Genomic_DNA"/>
</dbReference>
<dbReference type="SUPFAM" id="SSF101874">
    <property type="entry name" value="YceI-like"/>
    <property type="match status" value="1"/>
</dbReference>
<dbReference type="SMART" id="SM00867">
    <property type="entry name" value="YceI"/>
    <property type="match status" value="1"/>
</dbReference>
<dbReference type="Proteomes" id="UP001229955">
    <property type="component" value="Chromosome"/>
</dbReference>